<keyword evidence="2" id="KW-1185">Reference proteome</keyword>
<proteinExistence type="predicted"/>
<dbReference type="OrthoDB" id="8688993at2"/>
<dbReference type="AlphaFoldDB" id="A0A0F5K516"/>
<dbReference type="EMBL" id="LAQU01000002">
    <property type="protein sequence ID" value="KKB64974.1"/>
    <property type="molecule type" value="Genomic_DNA"/>
</dbReference>
<reference evidence="1 2" key="1">
    <citation type="submission" date="2015-03" db="EMBL/GenBank/DDBJ databases">
        <title>Draft Genome Sequence of Burkholderia andropogonis type strain ICMP2807, isolated from Sorghum bicolor.</title>
        <authorList>
            <person name="Lopes-Santos L."/>
            <person name="Castro D.B."/>
            <person name="Ottoboni L.M."/>
            <person name="Park D."/>
            <person name="Weirc B.S."/>
            <person name="Destefano S.A."/>
        </authorList>
    </citation>
    <scope>NUCLEOTIDE SEQUENCE [LARGE SCALE GENOMIC DNA]</scope>
    <source>
        <strain evidence="1 2">ICMP2807</strain>
    </source>
</reference>
<protein>
    <submittedName>
        <fullName evidence="1">Uncharacterized protein</fullName>
    </submittedName>
</protein>
<evidence type="ECO:0000313" key="1">
    <source>
        <dbReference type="EMBL" id="KKB64974.1"/>
    </source>
</evidence>
<organism evidence="1 2">
    <name type="scientific">Robbsia andropogonis</name>
    <dbReference type="NCBI Taxonomy" id="28092"/>
    <lineage>
        <taxon>Bacteria</taxon>
        <taxon>Pseudomonadati</taxon>
        <taxon>Pseudomonadota</taxon>
        <taxon>Betaproteobacteria</taxon>
        <taxon>Burkholderiales</taxon>
        <taxon>Burkholderiaceae</taxon>
        <taxon>Robbsia</taxon>
    </lineage>
</organism>
<name>A0A0F5K516_9BURK</name>
<dbReference type="RefSeq" id="WP_024904193.1">
    <property type="nucleotide sequence ID" value="NZ_CADFGU010000004.1"/>
</dbReference>
<gene>
    <name evidence="1" type="ORF">WM40_03155</name>
</gene>
<sequence length="109" mass="11919">MRSCRAIAFSQIGTCGEWPCHAWDKLLKARGEPCLGPAGALHLSQCDPSIHETLDSHGIALDKRPLINRMVNQVVLSNAVPTIQSSPQPIIQVTDHILDDDSDVIKLIE</sequence>
<dbReference type="Proteomes" id="UP000033618">
    <property type="component" value="Unassembled WGS sequence"/>
</dbReference>
<comment type="caution">
    <text evidence="1">The sequence shown here is derived from an EMBL/GenBank/DDBJ whole genome shotgun (WGS) entry which is preliminary data.</text>
</comment>
<accession>A0A0F5K516</accession>
<evidence type="ECO:0000313" key="2">
    <source>
        <dbReference type="Proteomes" id="UP000033618"/>
    </source>
</evidence>